<feature type="compositionally biased region" description="Basic and acidic residues" evidence="1">
    <location>
        <begin position="101"/>
        <end position="110"/>
    </location>
</feature>
<accession>A0A0D9ZR91</accession>
<reference evidence="2" key="2">
    <citation type="submission" date="2018-05" db="EMBL/GenBank/DDBJ databases">
        <title>OgluRS3 (Oryza glumaepatula Reference Sequence Version 3).</title>
        <authorList>
            <person name="Zhang J."/>
            <person name="Kudrna D."/>
            <person name="Lee S."/>
            <person name="Talag J."/>
            <person name="Welchert J."/>
            <person name="Wing R.A."/>
        </authorList>
    </citation>
    <scope>NUCLEOTIDE SEQUENCE [LARGE SCALE GENOMIC DNA]</scope>
</reference>
<dbReference type="AlphaFoldDB" id="A0A0D9ZR91"/>
<feature type="region of interest" description="Disordered" evidence="1">
    <location>
        <begin position="1"/>
        <end position="110"/>
    </location>
</feature>
<keyword evidence="3" id="KW-1185">Reference proteome</keyword>
<reference evidence="2" key="1">
    <citation type="submission" date="2015-04" db="UniProtKB">
        <authorList>
            <consortium name="EnsemblPlants"/>
        </authorList>
    </citation>
    <scope>IDENTIFICATION</scope>
</reference>
<protein>
    <submittedName>
        <fullName evidence="2">Uncharacterized protein</fullName>
    </submittedName>
</protein>
<organism evidence="2">
    <name type="scientific">Oryza glumipatula</name>
    <dbReference type="NCBI Taxonomy" id="40148"/>
    <lineage>
        <taxon>Eukaryota</taxon>
        <taxon>Viridiplantae</taxon>
        <taxon>Streptophyta</taxon>
        <taxon>Embryophyta</taxon>
        <taxon>Tracheophyta</taxon>
        <taxon>Spermatophyta</taxon>
        <taxon>Magnoliopsida</taxon>
        <taxon>Liliopsida</taxon>
        <taxon>Poales</taxon>
        <taxon>Poaceae</taxon>
        <taxon>BOP clade</taxon>
        <taxon>Oryzoideae</taxon>
        <taxon>Oryzeae</taxon>
        <taxon>Oryzinae</taxon>
        <taxon>Oryza</taxon>
    </lineage>
</organism>
<evidence type="ECO:0000313" key="2">
    <source>
        <dbReference type="EnsemblPlants" id="OGLUM04G26380.1"/>
    </source>
</evidence>
<dbReference type="HOGENOM" id="CLU_2174930_0_0_1"/>
<evidence type="ECO:0000256" key="1">
    <source>
        <dbReference type="SAM" id="MobiDB-lite"/>
    </source>
</evidence>
<feature type="compositionally biased region" description="Low complexity" evidence="1">
    <location>
        <begin position="9"/>
        <end position="22"/>
    </location>
</feature>
<name>A0A0D9ZR91_9ORYZ</name>
<dbReference type="Gramene" id="OGLUM04G26380.1">
    <property type="protein sequence ID" value="OGLUM04G26380.1"/>
    <property type="gene ID" value="OGLUM04G26380"/>
</dbReference>
<evidence type="ECO:0000313" key="3">
    <source>
        <dbReference type="Proteomes" id="UP000026961"/>
    </source>
</evidence>
<proteinExistence type="predicted"/>
<feature type="compositionally biased region" description="Basic residues" evidence="1">
    <location>
        <begin position="33"/>
        <end position="48"/>
    </location>
</feature>
<dbReference type="Proteomes" id="UP000026961">
    <property type="component" value="Chromosome 4"/>
</dbReference>
<sequence>MRPDLTQSRAAAAAGGTGAAPRGGRRASGCGHGHGRRARVGWRQRGCCHAREQTASTGSIWGSSGCSGGRHGSRLRGEDGGPHGVTSRGAKLPVAGATVPPRREPLEAKG</sequence>
<dbReference type="EnsemblPlants" id="OGLUM04G26380.1">
    <property type="protein sequence ID" value="OGLUM04G26380.1"/>
    <property type="gene ID" value="OGLUM04G26380"/>
</dbReference>